<gene>
    <name evidence="10" type="primary">U6500L00930</name>
    <name evidence="10" type="ORF">SEUBUCD650_0L00930</name>
</gene>
<proteinExistence type="inferred from homology"/>
<accession>A0ABN8VDT3</accession>
<dbReference type="InterPro" id="IPR000796">
    <property type="entry name" value="Asp_trans"/>
</dbReference>
<dbReference type="PRINTS" id="PR00799">
    <property type="entry name" value="TRANSAMINASE"/>
</dbReference>
<dbReference type="PROSITE" id="PS00105">
    <property type="entry name" value="AA_TRANSFER_CLASS_1"/>
    <property type="match status" value="1"/>
</dbReference>
<dbReference type="InterPro" id="IPR015421">
    <property type="entry name" value="PyrdxlP-dep_Trfase_major"/>
</dbReference>
<dbReference type="InterPro" id="IPR004839">
    <property type="entry name" value="Aminotransferase_I/II_large"/>
</dbReference>
<evidence type="ECO:0000256" key="8">
    <source>
        <dbReference type="SAM" id="SignalP"/>
    </source>
</evidence>
<feature type="domain" description="Aminotransferase class I/classII large" evidence="9">
    <location>
        <begin position="75"/>
        <end position="449"/>
    </location>
</feature>
<keyword evidence="4 7" id="KW-0032">Aminotransferase</keyword>
<evidence type="ECO:0000313" key="10">
    <source>
        <dbReference type="EMBL" id="CAI1569165.1"/>
    </source>
</evidence>
<dbReference type="CDD" id="cd00609">
    <property type="entry name" value="AAT_like"/>
    <property type="match status" value="1"/>
</dbReference>
<comment type="cofactor">
    <cofactor evidence="1">
        <name>pyridoxal 5'-phosphate</name>
        <dbReference type="ChEBI" id="CHEBI:597326"/>
    </cofactor>
</comment>
<evidence type="ECO:0000256" key="6">
    <source>
        <dbReference type="ARBA" id="ARBA00022898"/>
    </source>
</evidence>
<dbReference type="EMBL" id="OX291502">
    <property type="protein sequence ID" value="CAI1569165.1"/>
    <property type="molecule type" value="Genomic_DNA"/>
</dbReference>
<comment type="catalytic activity">
    <reaction evidence="7">
        <text>L-aspartate + 2-oxoglutarate = oxaloacetate + L-glutamate</text>
        <dbReference type="Rhea" id="RHEA:21824"/>
        <dbReference type="ChEBI" id="CHEBI:16452"/>
        <dbReference type="ChEBI" id="CHEBI:16810"/>
        <dbReference type="ChEBI" id="CHEBI:29985"/>
        <dbReference type="ChEBI" id="CHEBI:29991"/>
        <dbReference type="EC" id="2.6.1.1"/>
    </reaction>
</comment>
<keyword evidence="11" id="KW-1185">Reference proteome</keyword>
<keyword evidence="5 7" id="KW-0808">Transferase</keyword>
<comment type="miscellaneous">
    <text evidence="7">In eukaryotes there are cytoplasmic, mitochondrial and chloroplastic isozymes.</text>
</comment>
<reference evidence="10" key="1">
    <citation type="submission" date="2022-08" db="EMBL/GenBank/DDBJ databases">
        <authorList>
            <person name="Byrne P K."/>
        </authorList>
    </citation>
    <scope>NUCLEOTIDE SEQUENCE</scope>
    <source>
        <strain evidence="10">UCD650</strain>
    </source>
</reference>
<feature type="signal peptide" evidence="8">
    <location>
        <begin position="1"/>
        <end position="25"/>
    </location>
</feature>
<sequence length="462" mass="51193">MSQCGRRRLPCSWLAHMYILRICMFKELLLRNTNKPRTQESNNAMSASLFNNIELLPPDALFGIKQRYGQDQRTTKVDLGIGAYRDNNGKPWVLPSVKAAEKLIHSDESYNHEYLGITGLPSLTSNAAKIIFGTQSAALQEDRVISVQSLSGTGALHIAAKFFSKFYPDKLVYLSKPTWANHTAIFENQGLKTTTYPYWANETKSLDLDGFLRAIQSAPEGSVFVLHSCAHNPTGLDPTNDQWAQIVDAIAAKNHVALFDTAYQGFATGDLDKDAYAVRLGVEKLSTVSPVFVCQSFAKNAGMYGERVGCFHLALTKQAQNKTIKPAVTSQLAKIIRSEVSNPPAYGAKIVAKLLETPELTEQWHKDMVTMSSRITTMRHALRDHLVKLATPGNWDHIVHQCGMFSFTGLTPHMVKRLEETHAVYLVASGRASIAGLNQGNVEYVAKAIDEVVRFYATEAKL</sequence>
<dbReference type="PANTHER" id="PTHR11879:SF55">
    <property type="entry name" value="GLUTAMATE OXALOACETATE TRANSAMINASE 1, ISOFORM B"/>
    <property type="match status" value="1"/>
</dbReference>
<dbReference type="InterPro" id="IPR015424">
    <property type="entry name" value="PyrdxlP-dep_Trfase"/>
</dbReference>
<evidence type="ECO:0000256" key="3">
    <source>
        <dbReference type="ARBA" id="ARBA00011738"/>
    </source>
</evidence>
<evidence type="ECO:0000256" key="5">
    <source>
        <dbReference type="ARBA" id="ARBA00022679"/>
    </source>
</evidence>
<keyword evidence="6" id="KW-0663">Pyridoxal phosphate</keyword>
<name>A0ABN8VDT3_SACEU</name>
<evidence type="ECO:0000256" key="7">
    <source>
        <dbReference type="RuleBase" id="RU000480"/>
    </source>
</evidence>
<dbReference type="InterPro" id="IPR004838">
    <property type="entry name" value="NHTrfase_class1_PyrdxlP-BS"/>
</dbReference>
<dbReference type="Gene3D" id="3.40.640.10">
    <property type="entry name" value="Type I PLP-dependent aspartate aminotransferase-like (Major domain)"/>
    <property type="match status" value="1"/>
</dbReference>
<dbReference type="Pfam" id="PF00155">
    <property type="entry name" value="Aminotran_1_2"/>
    <property type="match status" value="1"/>
</dbReference>
<evidence type="ECO:0000259" key="9">
    <source>
        <dbReference type="Pfam" id="PF00155"/>
    </source>
</evidence>
<evidence type="ECO:0000256" key="2">
    <source>
        <dbReference type="ARBA" id="ARBA00007441"/>
    </source>
</evidence>
<comment type="subunit">
    <text evidence="3 7">Homodimer.</text>
</comment>
<dbReference type="PANTHER" id="PTHR11879">
    <property type="entry name" value="ASPARTATE AMINOTRANSFERASE"/>
    <property type="match status" value="1"/>
</dbReference>
<dbReference type="InterPro" id="IPR015422">
    <property type="entry name" value="PyrdxlP-dep_Trfase_small"/>
</dbReference>
<feature type="chain" id="PRO_5045432215" description="Aspartate aminotransferase" evidence="8">
    <location>
        <begin position="26"/>
        <end position="462"/>
    </location>
</feature>
<comment type="similarity">
    <text evidence="2">Belongs to the class-I pyridoxal-phosphate-dependent aminotransferase family.</text>
</comment>
<dbReference type="EC" id="2.6.1.1" evidence="7"/>
<protein>
    <recommendedName>
        <fullName evidence="7">Aspartate aminotransferase</fullName>
        <ecNumber evidence="7">2.6.1.1</ecNumber>
    </recommendedName>
</protein>
<dbReference type="NCBIfam" id="NF006719">
    <property type="entry name" value="PRK09257.1"/>
    <property type="match status" value="1"/>
</dbReference>
<evidence type="ECO:0000256" key="1">
    <source>
        <dbReference type="ARBA" id="ARBA00001933"/>
    </source>
</evidence>
<keyword evidence="8" id="KW-0732">Signal</keyword>
<dbReference type="Gene3D" id="3.90.1150.10">
    <property type="entry name" value="Aspartate Aminotransferase, domain 1"/>
    <property type="match status" value="1"/>
</dbReference>
<organism evidence="10 11">
    <name type="scientific">Saccharomyces eubayanus</name>
    <name type="common">Yeast</name>
    <dbReference type="NCBI Taxonomy" id="1080349"/>
    <lineage>
        <taxon>Eukaryota</taxon>
        <taxon>Fungi</taxon>
        <taxon>Dikarya</taxon>
        <taxon>Ascomycota</taxon>
        <taxon>Saccharomycotina</taxon>
        <taxon>Saccharomycetes</taxon>
        <taxon>Saccharomycetales</taxon>
        <taxon>Saccharomycetaceae</taxon>
        <taxon>Saccharomyces</taxon>
    </lineage>
</organism>
<dbReference type="SUPFAM" id="SSF53383">
    <property type="entry name" value="PLP-dependent transferases"/>
    <property type="match status" value="1"/>
</dbReference>
<evidence type="ECO:0000313" key="11">
    <source>
        <dbReference type="Proteomes" id="UP001152964"/>
    </source>
</evidence>
<dbReference type="Proteomes" id="UP001152964">
    <property type="component" value="Chromosome 12"/>
</dbReference>
<evidence type="ECO:0000256" key="4">
    <source>
        <dbReference type="ARBA" id="ARBA00022576"/>
    </source>
</evidence>